<dbReference type="Proteomes" id="UP001596292">
    <property type="component" value="Unassembled WGS sequence"/>
</dbReference>
<evidence type="ECO:0000313" key="1">
    <source>
        <dbReference type="EMBL" id="MFC6788540.1"/>
    </source>
</evidence>
<evidence type="ECO:0000313" key="2">
    <source>
        <dbReference type="Proteomes" id="UP001596292"/>
    </source>
</evidence>
<comment type="caution">
    <text evidence="1">The sequence shown here is derived from an EMBL/GenBank/DDBJ whole genome shotgun (WGS) entry which is preliminary data.</text>
</comment>
<accession>A0ABW2BE37</accession>
<dbReference type="EMBL" id="JBHSWN010000001">
    <property type="protein sequence ID" value="MFC6788540.1"/>
    <property type="molecule type" value="Genomic_DNA"/>
</dbReference>
<proteinExistence type="predicted"/>
<name>A0ABW2BE37_9HYPH</name>
<organism evidence="1 2">
    <name type="scientific">Methylobacterium komagatae</name>
    <dbReference type="NCBI Taxonomy" id="374425"/>
    <lineage>
        <taxon>Bacteria</taxon>
        <taxon>Pseudomonadati</taxon>
        <taxon>Pseudomonadota</taxon>
        <taxon>Alphaproteobacteria</taxon>
        <taxon>Hyphomicrobiales</taxon>
        <taxon>Methylobacteriaceae</taxon>
        <taxon>Methylobacterium</taxon>
    </lineage>
</organism>
<evidence type="ECO:0008006" key="3">
    <source>
        <dbReference type="Google" id="ProtNLM"/>
    </source>
</evidence>
<keyword evidence="2" id="KW-1185">Reference proteome</keyword>
<protein>
    <recommendedName>
        <fullName evidence="3">Histidine kinase</fullName>
    </recommendedName>
</protein>
<gene>
    <name evidence="1" type="ORF">ACFQE0_02205</name>
</gene>
<reference evidence="2" key="1">
    <citation type="journal article" date="2019" name="Int. J. Syst. Evol. Microbiol.">
        <title>The Global Catalogue of Microorganisms (GCM) 10K type strain sequencing project: providing services to taxonomists for standard genome sequencing and annotation.</title>
        <authorList>
            <consortium name="The Broad Institute Genomics Platform"/>
            <consortium name="The Broad Institute Genome Sequencing Center for Infectious Disease"/>
            <person name="Wu L."/>
            <person name="Ma J."/>
        </authorList>
    </citation>
    <scope>NUCLEOTIDE SEQUENCE [LARGE SCALE GENOMIC DNA]</scope>
    <source>
        <strain evidence="2">CCUG 48316</strain>
    </source>
</reference>
<dbReference type="RefSeq" id="WP_378966671.1">
    <property type="nucleotide sequence ID" value="NZ_JBHSWN010000001.1"/>
</dbReference>
<sequence length="42" mass="4519">MPRWIFVLFSIALGLSVMGSLLIVLRSPNSLPPVTNAARPPS</sequence>